<evidence type="ECO:0000259" key="3">
    <source>
        <dbReference type="Pfam" id="PF01055"/>
    </source>
</evidence>
<name>A0A9D1EPD1_9FIRM</name>
<dbReference type="PANTHER" id="PTHR43863:SF2">
    <property type="entry name" value="MALTASE-GLUCOAMYLASE"/>
    <property type="match status" value="1"/>
</dbReference>
<evidence type="ECO:0000256" key="2">
    <source>
        <dbReference type="RuleBase" id="RU361185"/>
    </source>
</evidence>
<evidence type="ECO:0000256" key="1">
    <source>
        <dbReference type="ARBA" id="ARBA00007806"/>
    </source>
</evidence>
<protein>
    <submittedName>
        <fullName evidence="6">Glycoside hydrolase family 31 protein</fullName>
    </submittedName>
</protein>
<dbReference type="InterPro" id="IPR025887">
    <property type="entry name" value="Glyco_hydro_31_N_dom"/>
</dbReference>
<dbReference type="Pfam" id="PF21365">
    <property type="entry name" value="Glyco_hydro_31_3rd"/>
    <property type="match status" value="1"/>
</dbReference>
<gene>
    <name evidence="6" type="ORF">IAD01_07170</name>
</gene>
<dbReference type="InterPro" id="IPR048395">
    <property type="entry name" value="Glyco_hydro_31_C"/>
</dbReference>
<feature type="domain" description="Glycosyl hydrolase family 31 C-terminal" evidence="5">
    <location>
        <begin position="568"/>
        <end position="652"/>
    </location>
</feature>
<accession>A0A9D1EPD1</accession>
<dbReference type="SUPFAM" id="SSF74650">
    <property type="entry name" value="Galactose mutarotase-like"/>
    <property type="match status" value="1"/>
</dbReference>
<dbReference type="Proteomes" id="UP000823982">
    <property type="component" value="Unassembled WGS sequence"/>
</dbReference>
<dbReference type="AlphaFoldDB" id="A0A9D1EPD1"/>
<dbReference type="InterPro" id="IPR013780">
    <property type="entry name" value="Glyco_hydro_b"/>
</dbReference>
<dbReference type="Gene3D" id="3.20.20.80">
    <property type="entry name" value="Glycosidases"/>
    <property type="match status" value="1"/>
</dbReference>
<dbReference type="SUPFAM" id="SSF51445">
    <property type="entry name" value="(Trans)glycosidases"/>
    <property type="match status" value="1"/>
</dbReference>
<dbReference type="EMBL" id="DVIR01000065">
    <property type="protein sequence ID" value="HIS25161.1"/>
    <property type="molecule type" value="Genomic_DNA"/>
</dbReference>
<dbReference type="Pfam" id="PF13802">
    <property type="entry name" value="Gal_mutarotas_2"/>
    <property type="match status" value="1"/>
</dbReference>
<dbReference type="GO" id="GO:0005975">
    <property type="term" value="P:carbohydrate metabolic process"/>
    <property type="evidence" value="ECO:0007669"/>
    <property type="project" value="InterPro"/>
</dbReference>
<reference evidence="6" key="2">
    <citation type="journal article" date="2021" name="PeerJ">
        <title>Extensive microbial diversity within the chicken gut microbiome revealed by metagenomics and culture.</title>
        <authorList>
            <person name="Gilroy R."/>
            <person name="Ravi A."/>
            <person name="Getino M."/>
            <person name="Pursley I."/>
            <person name="Horton D.L."/>
            <person name="Alikhan N.F."/>
            <person name="Baker D."/>
            <person name="Gharbi K."/>
            <person name="Hall N."/>
            <person name="Watson M."/>
            <person name="Adriaenssens E.M."/>
            <person name="Foster-Nyarko E."/>
            <person name="Jarju S."/>
            <person name="Secka A."/>
            <person name="Antonio M."/>
            <person name="Oren A."/>
            <person name="Chaudhuri R.R."/>
            <person name="La Ragione R."/>
            <person name="Hildebrand F."/>
            <person name="Pallen M.J."/>
        </authorList>
    </citation>
    <scope>NUCLEOTIDE SEQUENCE</scope>
    <source>
        <strain evidence="6">CHK157-1446</strain>
    </source>
</reference>
<dbReference type="InterPro" id="IPR011013">
    <property type="entry name" value="Gal_mutarotase_sf_dom"/>
</dbReference>
<evidence type="ECO:0000313" key="6">
    <source>
        <dbReference type="EMBL" id="HIS25161.1"/>
    </source>
</evidence>
<feature type="domain" description="Glycoside hydrolase family 31 TIM barrel" evidence="3">
    <location>
        <begin position="223"/>
        <end position="557"/>
    </location>
</feature>
<dbReference type="InterPro" id="IPR051816">
    <property type="entry name" value="Glycosyl_Hydrolase_31"/>
</dbReference>
<comment type="caution">
    <text evidence="6">The sequence shown here is derived from an EMBL/GenBank/DDBJ whole genome shotgun (WGS) entry which is preliminary data.</text>
</comment>
<dbReference type="CDD" id="cd06591">
    <property type="entry name" value="GH31_xylosidase_XylS"/>
    <property type="match status" value="1"/>
</dbReference>
<dbReference type="GO" id="GO:0004553">
    <property type="term" value="F:hydrolase activity, hydrolyzing O-glycosyl compounds"/>
    <property type="evidence" value="ECO:0007669"/>
    <property type="project" value="InterPro"/>
</dbReference>
<evidence type="ECO:0000259" key="4">
    <source>
        <dbReference type="Pfam" id="PF13802"/>
    </source>
</evidence>
<keyword evidence="2" id="KW-0326">Glycosidase</keyword>
<feature type="domain" description="Glycoside hydrolase family 31 N-terminal" evidence="4">
    <location>
        <begin position="25"/>
        <end position="180"/>
    </location>
</feature>
<dbReference type="GO" id="GO:0030246">
    <property type="term" value="F:carbohydrate binding"/>
    <property type="evidence" value="ECO:0007669"/>
    <property type="project" value="InterPro"/>
</dbReference>
<comment type="similarity">
    <text evidence="1 2">Belongs to the glycosyl hydrolase 31 family.</text>
</comment>
<dbReference type="Gene3D" id="2.60.40.1180">
    <property type="entry name" value="Golgi alpha-mannosidase II"/>
    <property type="match status" value="1"/>
</dbReference>
<dbReference type="Pfam" id="PF01055">
    <property type="entry name" value="Glyco_hydro_31_2nd"/>
    <property type="match status" value="1"/>
</dbReference>
<dbReference type="CDD" id="cd14752">
    <property type="entry name" value="GH31_N"/>
    <property type="match status" value="1"/>
</dbReference>
<organism evidence="6 7">
    <name type="scientific">Candidatus Faeciplasma gallinarum</name>
    <dbReference type="NCBI Taxonomy" id="2840799"/>
    <lineage>
        <taxon>Bacteria</taxon>
        <taxon>Bacillati</taxon>
        <taxon>Bacillota</taxon>
        <taxon>Clostridia</taxon>
        <taxon>Eubacteriales</taxon>
        <taxon>Oscillospiraceae</taxon>
        <taxon>Oscillospiraceae incertae sedis</taxon>
        <taxon>Candidatus Faeciplasma</taxon>
    </lineage>
</organism>
<sequence>MGRITFINNNSILFERRDETMLIEPYGLNCIRVRSSKNAKLSDEKWTLLDPLDNSKPVLEGDDKHATLTNGDISVRVSTTNDWGGELCFMRKGKQILTTKNYGDYVMRYVHTEGDNYRIRYVFNANDGEHIYGLGQEQEDAFDRKGTSTELVHYNTKSVIPFYHSSLGYGFLWNNPAPGRCETTFNHTMWVADSAYQADFIVFVGDTPKDVMKTYADLTGYSPMMPKWAAGFWQCKCRYESQDILLNVAREYKRRGIPIDAIVIDFFHWTEQGDLKFDPKYWPDPKAMCDELKEMGIEPVVSVWPTISPKSENWDEMNNRNMLVRTENGQYPTFDFFGMITFIDPTNPETAKFYWDKVKKNYYDYGIKNFWLDEAEPEVHPQQFANLKMYAGNGAQTALIYPYYYNKIFYDGLKSEGETEIISLTRAAYTGSQRVGACVWNGDIMSSFFALRQSISSGLSMAMCGIPWWNSDIGGFLFGDTESKSFRELIVRWFQFGLFCPIMRLHGTRLNQSYYVDEAPDVMVKGGGYNEIWHFGDENYPVLKKLIETREKMRPYTLAIAKEASENGSPMMRPMFYEFPQDKKCYELWDQYMFGGDILFAPIYNEGQTEREVYLPEGEWICVLDKKEYAGGQTLSMHAEVSEYIAFVKKGSDVLNAFI</sequence>
<dbReference type="InterPro" id="IPR000322">
    <property type="entry name" value="Glyco_hydro_31_TIM"/>
</dbReference>
<evidence type="ECO:0000313" key="7">
    <source>
        <dbReference type="Proteomes" id="UP000823982"/>
    </source>
</evidence>
<dbReference type="PANTHER" id="PTHR43863">
    <property type="entry name" value="HYDROLASE, PUTATIVE (AFU_ORTHOLOGUE AFUA_1G03140)-RELATED"/>
    <property type="match status" value="1"/>
</dbReference>
<reference evidence="6" key="1">
    <citation type="submission" date="2020-10" db="EMBL/GenBank/DDBJ databases">
        <authorList>
            <person name="Gilroy R."/>
        </authorList>
    </citation>
    <scope>NUCLEOTIDE SEQUENCE</scope>
    <source>
        <strain evidence="6">CHK157-1446</strain>
    </source>
</reference>
<dbReference type="SUPFAM" id="SSF51011">
    <property type="entry name" value="Glycosyl hydrolase domain"/>
    <property type="match status" value="1"/>
</dbReference>
<keyword evidence="2 6" id="KW-0378">Hydrolase</keyword>
<proteinExistence type="inferred from homology"/>
<evidence type="ECO:0000259" key="5">
    <source>
        <dbReference type="Pfam" id="PF21365"/>
    </source>
</evidence>
<dbReference type="InterPro" id="IPR017853">
    <property type="entry name" value="GH"/>
</dbReference>
<dbReference type="Gene3D" id="2.60.40.1760">
    <property type="entry name" value="glycosyl hydrolase (family 31)"/>
    <property type="match status" value="1"/>
</dbReference>